<proteinExistence type="predicted"/>
<dbReference type="PANTHER" id="PTHR23293:SF9">
    <property type="entry name" value="FAD SYNTHASE"/>
    <property type="match status" value="1"/>
</dbReference>
<dbReference type="HOGENOM" id="CLU_056971_0_1_1"/>
<keyword evidence="15" id="KW-1185">Reference proteome</keyword>
<name>I2H4M0_HENB6</name>
<evidence type="ECO:0000313" key="14">
    <source>
        <dbReference type="EMBL" id="CCH61322.1"/>
    </source>
</evidence>
<dbReference type="Gene3D" id="3.40.50.620">
    <property type="entry name" value="HUPs"/>
    <property type="match status" value="1"/>
</dbReference>
<dbReference type="GO" id="GO:0005737">
    <property type="term" value="C:cytoplasm"/>
    <property type="evidence" value="ECO:0007669"/>
    <property type="project" value="EnsemblFungi"/>
</dbReference>
<dbReference type="STRING" id="1071380.I2H4M0"/>
<reference evidence="14 15" key="1">
    <citation type="journal article" date="2011" name="Proc. Natl. Acad. Sci. U.S.A.">
        <title>Evolutionary erosion of yeast sex chromosomes by mating-type switching accidents.</title>
        <authorList>
            <person name="Gordon J.L."/>
            <person name="Armisen D."/>
            <person name="Proux-Wera E."/>
            <person name="Oheigeartaigh S.S."/>
            <person name="Byrne K.P."/>
            <person name="Wolfe K.H."/>
        </authorList>
    </citation>
    <scope>NUCLEOTIDE SEQUENCE [LARGE SCALE GENOMIC DNA]</scope>
    <source>
        <strain evidence="15">ATCC 34711 / CBS 6284 / DSM 70876 / NBRC 10599 / NRRL Y-10934 / UCD 77-7</strain>
    </source>
</reference>
<sequence length="306" mass="35234">MKLGKIAEICYNITTSYLNLPGNTDIIISTQKAILTTKHQLLDDAFARWSPLNGDISFSYNGGKDCQVLLLIYLSCLWEFFLNTIKGSQYGGNSHQFPLFELPTVFIDQEETFSTIKAFVEDTSDRYGLSLYESSRNDTVKMSMAMAFEHYLSLHQETKAIVIGIRHSDPFGENLKYIQETDSGWPEFMRIQPILHWNLSNIWSFLLYSGEPICGLYGVGYTSLGGLNNTLPNPYLKLSDNTEEKKSEFEWELNHRFENQKLELEIHPNDRAILDTFSNKYKPGWYLTDEKLERAGRLKKTSVKKD</sequence>
<accession>I2H4M0</accession>
<keyword evidence="4" id="KW-0288">FMN</keyword>
<evidence type="ECO:0000256" key="4">
    <source>
        <dbReference type="ARBA" id="ARBA00022643"/>
    </source>
</evidence>
<feature type="domain" description="Phosphoadenosine phosphosulphate reductase" evidence="13">
    <location>
        <begin position="56"/>
        <end position="232"/>
    </location>
</feature>
<evidence type="ECO:0000256" key="1">
    <source>
        <dbReference type="ARBA" id="ARBA00004726"/>
    </source>
</evidence>
<dbReference type="OMA" id="TVFIDQE"/>
<evidence type="ECO:0000256" key="5">
    <source>
        <dbReference type="ARBA" id="ARBA00022679"/>
    </source>
</evidence>
<dbReference type="Pfam" id="PF01507">
    <property type="entry name" value="PAPS_reduct"/>
    <property type="match status" value="1"/>
</dbReference>
<dbReference type="eggNOG" id="KOG2644">
    <property type="taxonomic scope" value="Eukaryota"/>
</dbReference>
<dbReference type="InterPro" id="IPR002500">
    <property type="entry name" value="PAPS_reduct_dom"/>
</dbReference>
<dbReference type="PANTHER" id="PTHR23293">
    <property type="entry name" value="FAD SYNTHETASE-RELATED FMN ADENYLYLTRANSFERASE"/>
    <property type="match status" value="1"/>
</dbReference>
<keyword evidence="3" id="KW-0285">Flavoprotein</keyword>
<evidence type="ECO:0000256" key="9">
    <source>
        <dbReference type="ARBA" id="ARBA00022840"/>
    </source>
</evidence>
<dbReference type="Proteomes" id="UP000002866">
    <property type="component" value="Chromosome 5"/>
</dbReference>
<evidence type="ECO:0000259" key="13">
    <source>
        <dbReference type="Pfam" id="PF01507"/>
    </source>
</evidence>
<keyword evidence="5" id="KW-0808">Transferase</keyword>
<dbReference type="GO" id="GO:0003919">
    <property type="term" value="F:FMN adenylyltransferase activity"/>
    <property type="evidence" value="ECO:0007669"/>
    <property type="project" value="UniProtKB-EC"/>
</dbReference>
<dbReference type="FunCoup" id="I2H4M0">
    <property type="interactions" value="160"/>
</dbReference>
<dbReference type="InParanoid" id="I2H4M0"/>
<organism evidence="14 15">
    <name type="scientific">Henningerozyma blattae (strain ATCC 34711 / CBS 6284 / DSM 70876 / NBRC 10599 / NRRL Y-10934 / UCD 77-7)</name>
    <name type="common">Yeast</name>
    <name type="synonym">Tetrapisispora blattae</name>
    <dbReference type="NCBI Taxonomy" id="1071380"/>
    <lineage>
        <taxon>Eukaryota</taxon>
        <taxon>Fungi</taxon>
        <taxon>Dikarya</taxon>
        <taxon>Ascomycota</taxon>
        <taxon>Saccharomycotina</taxon>
        <taxon>Saccharomycetes</taxon>
        <taxon>Saccharomycetales</taxon>
        <taxon>Saccharomycetaceae</taxon>
        <taxon>Henningerozyma</taxon>
    </lineage>
</organism>
<evidence type="ECO:0000313" key="15">
    <source>
        <dbReference type="Proteomes" id="UP000002866"/>
    </source>
</evidence>
<evidence type="ECO:0000256" key="12">
    <source>
        <dbReference type="ARBA" id="ARBA00049494"/>
    </source>
</evidence>
<dbReference type="SUPFAM" id="SSF52402">
    <property type="entry name" value="Adenine nucleotide alpha hydrolases-like"/>
    <property type="match status" value="1"/>
</dbReference>
<dbReference type="EC" id="2.7.7.2" evidence="2"/>
<gene>
    <name evidence="14" type="primary">TBLA0E02660</name>
    <name evidence="14" type="ORF">TBLA_0E02660</name>
</gene>
<dbReference type="KEGG" id="tbl:TBLA_0E02660"/>
<dbReference type="OrthoDB" id="270728at2759"/>
<dbReference type="AlphaFoldDB" id="I2H4M0"/>
<protein>
    <recommendedName>
        <fullName evidence="2">FAD synthase</fullName>
        <ecNumber evidence="2">2.7.7.2</ecNumber>
    </recommendedName>
    <alternativeName>
        <fullName evidence="10">FAD pyrophosphorylase</fullName>
    </alternativeName>
    <alternativeName>
        <fullName evidence="11">FMN adenylyltransferase</fullName>
    </alternativeName>
</protein>
<evidence type="ECO:0000256" key="8">
    <source>
        <dbReference type="ARBA" id="ARBA00022827"/>
    </source>
</evidence>
<keyword evidence="7" id="KW-0547">Nucleotide-binding</keyword>
<evidence type="ECO:0000256" key="3">
    <source>
        <dbReference type="ARBA" id="ARBA00022630"/>
    </source>
</evidence>
<dbReference type="CDD" id="cd23948">
    <property type="entry name" value="FAD_synthase"/>
    <property type="match status" value="1"/>
</dbReference>
<evidence type="ECO:0000256" key="2">
    <source>
        <dbReference type="ARBA" id="ARBA00012393"/>
    </source>
</evidence>
<evidence type="ECO:0000256" key="6">
    <source>
        <dbReference type="ARBA" id="ARBA00022695"/>
    </source>
</evidence>
<dbReference type="InterPro" id="IPR014729">
    <property type="entry name" value="Rossmann-like_a/b/a_fold"/>
</dbReference>
<keyword evidence="9" id="KW-0067">ATP-binding</keyword>
<dbReference type="GeneID" id="14496395"/>
<dbReference type="EMBL" id="HE806320">
    <property type="protein sequence ID" value="CCH61322.1"/>
    <property type="molecule type" value="Genomic_DNA"/>
</dbReference>
<evidence type="ECO:0000256" key="10">
    <source>
        <dbReference type="ARBA" id="ARBA00031145"/>
    </source>
</evidence>
<comment type="catalytic activity">
    <reaction evidence="12">
        <text>FMN + ATP + H(+) = FAD + diphosphate</text>
        <dbReference type="Rhea" id="RHEA:17237"/>
        <dbReference type="ChEBI" id="CHEBI:15378"/>
        <dbReference type="ChEBI" id="CHEBI:30616"/>
        <dbReference type="ChEBI" id="CHEBI:33019"/>
        <dbReference type="ChEBI" id="CHEBI:57692"/>
        <dbReference type="ChEBI" id="CHEBI:58210"/>
        <dbReference type="EC" id="2.7.7.2"/>
    </reaction>
</comment>
<dbReference type="GO" id="GO:0006747">
    <property type="term" value="P:FAD biosynthetic process"/>
    <property type="evidence" value="ECO:0007669"/>
    <property type="project" value="EnsemblFungi"/>
</dbReference>
<keyword evidence="6" id="KW-0548">Nucleotidyltransferase</keyword>
<evidence type="ECO:0000256" key="11">
    <source>
        <dbReference type="ARBA" id="ARBA00031871"/>
    </source>
</evidence>
<dbReference type="RefSeq" id="XP_004180841.1">
    <property type="nucleotide sequence ID" value="XM_004180793.1"/>
</dbReference>
<keyword evidence="8" id="KW-0274">FAD</keyword>
<evidence type="ECO:0000256" key="7">
    <source>
        <dbReference type="ARBA" id="ARBA00022741"/>
    </source>
</evidence>
<dbReference type="GO" id="GO:0005524">
    <property type="term" value="F:ATP binding"/>
    <property type="evidence" value="ECO:0007669"/>
    <property type="project" value="UniProtKB-KW"/>
</dbReference>
<comment type="pathway">
    <text evidence="1">Cofactor biosynthesis; FAD biosynthesis; FAD from FMN: step 1/1.</text>
</comment>